<dbReference type="RefSeq" id="WP_133229381.1">
    <property type="nucleotide sequence ID" value="NZ_SMRT01000006.1"/>
</dbReference>
<reference evidence="1 2" key="1">
    <citation type="submission" date="2019-03" db="EMBL/GenBank/DDBJ databases">
        <title>This is whole genome sequence of Paenibacillus sp MS74 strain.</title>
        <authorList>
            <person name="Trinh H.N."/>
        </authorList>
    </citation>
    <scope>NUCLEOTIDE SEQUENCE [LARGE SCALE GENOMIC DNA]</scope>
    <source>
        <strain evidence="1 2">MS74</strain>
    </source>
</reference>
<name>A0A4R5KP93_9BACL</name>
<dbReference type="OrthoDB" id="2380855at2"/>
<proteinExistence type="predicted"/>
<organism evidence="1 2">
    <name type="scientific">Paenibacillus piri</name>
    <dbReference type="NCBI Taxonomy" id="2547395"/>
    <lineage>
        <taxon>Bacteria</taxon>
        <taxon>Bacillati</taxon>
        <taxon>Bacillota</taxon>
        <taxon>Bacilli</taxon>
        <taxon>Bacillales</taxon>
        <taxon>Paenibacillaceae</taxon>
        <taxon>Paenibacillus</taxon>
    </lineage>
</organism>
<dbReference type="AlphaFoldDB" id="A0A4R5KP93"/>
<evidence type="ECO:0000313" key="2">
    <source>
        <dbReference type="Proteomes" id="UP000295636"/>
    </source>
</evidence>
<dbReference type="EMBL" id="SMRT01000006">
    <property type="protein sequence ID" value="TDF97122.1"/>
    <property type="molecule type" value="Genomic_DNA"/>
</dbReference>
<comment type="caution">
    <text evidence="1">The sequence shown here is derived from an EMBL/GenBank/DDBJ whole genome shotgun (WGS) entry which is preliminary data.</text>
</comment>
<gene>
    <name evidence="1" type="ORF">E1757_14890</name>
</gene>
<evidence type="ECO:0000313" key="1">
    <source>
        <dbReference type="EMBL" id="TDF97122.1"/>
    </source>
</evidence>
<protein>
    <submittedName>
        <fullName evidence="1">Uncharacterized protein</fullName>
    </submittedName>
</protein>
<keyword evidence="2" id="KW-1185">Reference proteome</keyword>
<accession>A0A4R5KP93</accession>
<dbReference type="Proteomes" id="UP000295636">
    <property type="component" value="Unassembled WGS sequence"/>
</dbReference>
<sequence>MEHVRIARLRTKVSLVVCLVDAFTSDHPHGANISVVLEGSLSKPIVTSKGTYIFTNLQAGAYGLRVNAQHYFEERRPIEVGLENTLVHVTLSPRPSYPFKEKDTLLRVSVGNEEGQPYAKALLHASVQTEDEAKARLAQDRAEPGADELVVGSVTGVISPGDRYLIRGRGAEAGEELCRIAEVLEHRRRLKLDRPLAGSYTRGALLLPAMQTQSDEQGEAVVAFSNCRARSFNVKLDIVHGGRSLSKEVNVAEGGTTAAGRLQF</sequence>